<feature type="region of interest" description="Disordered" evidence="1">
    <location>
        <begin position="1"/>
        <end position="117"/>
    </location>
</feature>
<dbReference type="Proteomes" id="UP000001876">
    <property type="component" value="Unassembled WGS sequence"/>
</dbReference>
<dbReference type="KEGG" id="mpp:MICPUCDRAFT_51374"/>
<feature type="compositionally biased region" description="Gly residues" evidence="1">
    <location>
        <begin position="64"/>
        <end position="77"/>
    </location>
</feature>
<evidence type="ECO:0000313" key="3">
    <source>
        <dbReference type="Proteomes" id="UP000001876"/>
    </source>
</evidence>
<sequence length="152" mass="14744">MGLKEGELEPSIAEIARSLATKSEASEGGEGATGGGGGGGAAAGEGRSPQIARKSVAVGQASSSGGGGGGGRGGGVSGRMTAAVPLVDLTNEPDDSDDDDDGGGGGGAGPAASIELVVTRQIDRREIRGIEVRGDDVDVSSLARRRRTTGGR</sequence>
<dbReference type="AlphaFoldDB" id="C1N1E8"/>
<dbReference type="RefSeq" id="XP_003061551.1">
    <property type="nucleotide sequence ID" value="XM_003061505.1"/>
</dbReference>
<protein>
    <submittedName>
        <fullName evidence="2">Predicted protein</fullName>
    </submittedName>
</protein>
<feature type="compositionally biased region" description="Gly residues" evidence="1">
    <location>
        <begin position="28"/>
        <end position="43"/>
    </location>
</feature>
<gene>
    <name evidence="2" type="ORF">MICPUCDRAFT_51374</name>
</gene>
<name>C1N1E8_MICPC</name>
<dbReference type="GeneID" id="9686991"/>
<evidence type="ECO:0000256" key="1">
    <source>
        <dbReference type="SAM" id="MobiDB-lite"/>
    </source>
</evidence>
<keyword evidence="3" id="KW-1185">Reference proteome</keyword>
<evidence type="ECO:0000313" key="2">
    <source>
        <dbReference type="EMBL" id="EEH54181.1"/>
    </source>
</evidence>
<proteinExistence type="predicted"/>
<feature type="compositionally biased region" description="Acidic residues" evidence="1">
    <location>
        <begin position="91"/>
        <end position="102"/>
    </location>
</feature>
<reference evidence="2 3" key="1">
    <citation type="journal article" date="2009" name="Science">
        <title>Green evolution and dynamic adaptations revealed by genomes of the marine picoeukaryotes Micromonas.</title>
        <authorList>
            <person name="Worden A.Z."/>
            <person name="Lee J.H."/>
            <person name="Mock T."/>
            <person name="Rouze P."/>
            <person name="Simmons M.P."/>
            <person name="Aerts A.L."/>
            <person name="Allen A.E."/>
            <person name="Cuvelier M.L."/>
            <person name="Derelle E."/>
            <person name="Everett M.V."/>
            <person name="Foulon E."/>
            <person name="Grimwood J."/>
            <person name="Gundlach H."/>
            <person name="Henrissat B."/>
            <person name="Napoli C."/>
            <person name="McDonald S.M."/>
            <person name="Parker M.S."/>
            <person name="Rombauts S."/>
            <person name="Salamov A."/>
            <person name="Von Dassow P."/>
            <person name="Badger J.H."/>
            <person name="Coutinho P.M."/>
            <person name="Demir E."/>
            <person name="Dubchak I."/>
            <person name="Gentemann C."/>
            <person name="Eikrem W."/>
            <person name="Gready J.E."/>
            <person name="John U."/>
            <person name="Lanier W."/>
            <person name="Lindquist E.A."/>
            <person name="Lucas S."/>
            <person name="Mayer K.F."/>
            <person name="Moreau H."/>
            <person name="Not F."/>
            <person name="Otillar R."/>
            <person name="Panaud O."/>
            <person name="Pangilinan J."/>
            <person name="Paulsen I."/>
            <person name="Piegu B."/>
            <person name="Poliakov A."/>
            <person name="Robbens S."/>
            <person name="Schmutz J."/>
            <person name="Toulza E."/>
            <person name="Wyss T."/>
            <person name="Zelensky A."/>
            <person name="Zhou K."/>
            <person name="Armbrust E.V."/>
            <person name="Bhattacharya D."/>
            <person name="Goodenough U.W."/>
            <person name="Van de Peer Y."/>
            <person name="Grigoriev I.V."/>
        </authorList>
    </citation>
    <scope>NUCLEOTIDE SEQUENCE [LARGE SCALE GENOMIC DNA]</scope>
    <source>
        <strain evidence="2 3">CCMP1545</strain>
    </source>
</reference>
<accession>C1N1E8</accession>
<dbReference type="EMBL" id="GG663744">
    <property type="protein sequence ID" value="EEH54181.1"/>
    <property type="molecule type" value="Genomic_DNA"/>
</dbReference>
<organism evidence="3">
    <name type="scientific">Micromonas pusilla (strain CCMP1545)</name>
    <name type="common">Picoplanktonic green alga</name>
    <dbReference type="NCBI Taxonomy" id="564608"/>
    <lineage>
        <taxon>Eukaryota</taxon>
        <taxon>Viridiplantae</taxon>
        <taxon>Chlorophyta</taxon>
        <taxon>Mamiellophyceae</taxon>
        <taxon>Mamiellales</taxon>
        <taxon>Mamiellaceae</taxon>
        <taxon>Micromonas</taxon>
    </lineage>
</organism>